<accession>A0ACD3AFZ1</accession>
<reference evidence="1 2" key="1">
    <citation type="journal article" date="2019" name="Nat. Ecol. Evol.">
        <title>Megaphylogeny resolves global patterns of mushroom evolution.</title>
        <authorList>
            <person name="Varga T."/>
            <person name="Krizsan K."/>
            <person name="Foldi C."/>
            <person name="Dima B."/>
            <person name="Sanchez-Garcia M."/>
            <person name="Sanchez-Ramirez S."/>
            <person name="Szollosi G.J."/>
            <person name="Szarkandi J.G."/>
            <person name="Papp V."/>
            <person name="Albert L."/>
            <person name="Andreopoulos W."/>
            <person name="Angelini C."/>
            <person name="Antonin V."/>
            <person name="Barry K.W."/>
            <person name="Bougher N.L."/>
            <person name="Buchanan P."/>
            <person name="Buyck B."/>
            <person name="Bense V."/>
            <person name="Catcheside P."/>
            <person name="Chovatia M."/>
            <person name="Cooper J."/>
            <person name="Damon W."/>
            <person name="Desjardin D."/>
            <person name="Finy P."/>
            <person name="Geml J."/>
            <person name="Haridas S."/>
            <person name="Hughes K."/>
            <person name="Justo A."/>
            <person name="Karasinski D."/>
            <person name="Kautmanova I."/>
            <person name="Kiss B."/>
            <person name="Kocsube S."/>
            <person name="Kotiranta H."/>
            <person name="LaButti K.M."/>
            <person name="Lechner B.E."/>
            <person name="Liimatainen K."/>
            <person name="Lipzen A."/>
            <person name="Lukacs Z."/>
            <person name="Mihaltcheva S."/>
            <person name="Morgado L.N."/>
            <person name="Niskanen T."/>
            <person name="Noordeloos M.E."/>
            <person name="Ohm R.A."/>
            <person name="Ortiz-Santana B."/>
            <person name="Ovrebo C."/>
            <person name="Racz N."/>
            <person name="Riley R."/>
            <person name="Savchenko A."/>
            <person name="Shiryaev A."/>
            <person name="Soop K."/>
            <person name="Spirin V."/>
            <person name="Szebenyi C."/>
            <person name="Tomsovsky M."/>
            <person name="Tulloss R.E."/>
            <person name="Uehling J."/>
            <person name="Grigoriev I.V."/>
            <person name="Vagvolgyi C."/>
            <person name="Papp T."/>
            <person name="Martin F.M."/>
            <person name="Miettinen O."/>
            <person name="Hibbett D.S."/>
            <person name="Nagy L.G."/>
        </authorList>
    </citation>
    <scope>NUCLEOTIDE SEQUENCE [LARGE SCALE GENOMIC DNA]</scope>
    <source>
        <strain evidence="1 2">NL-1719</strain>
    </source>
</reference>
<organism evidence="1 2">
    <name type="scientific">Pluteus cervinus</name>
    <dbReference type="NCBI Taxonomy" id="181527"/>
    <lineage>
        <taxon>Eukaryota</taxon>
        <taxon>Fungi</taxon>
        <taxon>Dikarya</taxon>
        <taxon>Basidiomycota</taxon>
        <taxon>Agaricomycotina</taxon>
        <taxon>Agaricomycetes</taxon>
        <taxon>Agaricomycetidae</taxon>
        <taxon>Agaricales</taxon>
        <taxon>Pluteineae</taxon>
        <taxon>Pluteaceae</taxon>
        <taxon>Pluteus</taxon>
    </lineage>
</organism>
<dbReference type="EMBL" id="ML208470">
    <property type="protein sequence ID" value="TFK64539.1"/>
    <property type="molecule type" value="Genomic_DNA"/>
</dbReference>
<proteinExistence type="predicted"/>
<dbReference type="Proteomes" id="UP000308600">
    <property type="component" value="Unassembled WGS sequence"/>
</dbReference>
<sequence>MCDPHKRDGPSLLSSRCTLSVQTGFGVEAGCSGSLSRLTTGSASTFALWSNPLDHSLSSLTARGYPESAPRICMIHLILGAELPSSSPTPARGRQNVKYVQVFQPHGFQRTTPNKLVALLTWDYVDPLSPFKGVASFSANAPYHVGQLCSRPVPDSQNGLDMWSSGHIHDLMTVEGQIKILRRAYMQTSNIRGDELSTSGPGKARGVTRFGEQTPHAQNCGVRWLVWCDARSDLICTILLMNSRTGSVSPPRSYSLVLLSAATF</sequence>
<keyword evidence="2" id="KW-1185">Reference proteome</keyword>
<gene>
    <name evidence="1" type="ORF">BDN72DRAFT_861279</name>
</gene>
<evidence type="ECO:0000313" key="2">
    <source>
        <dbReference type="Proteomes" id="UP000308600"/>
    </source>
</evidence>
<name>A0ACD3AFZ1_9AGAR</name>
<evidence type="ECO:0000313" key="1">
    <source>
        <dbReference type="EMBL" id="TFK64539.1"/>
    </source>
</evidence>
<protein>
    <submittedName>
        <fullName evidence="1">Uncharacterized protein</fullName>
    </submittedName>
</protein>